<dbReference type="InterPro" id="IPR027417">
    <property type="entry name" value="P-loop_NTPase"/>
</dbReference>
<evidence type="ECO:0000313" key="1">
    <source>
        <dbReference type="EMBL" id="SEB89291.1"/>
    </source>
</evidence>
<dbReference type="RefSeq" id="WP_092314149.1">
    <property type="nucleotide sequence ID" value="NZ_FNTJ01000001.1"/>
</dbReference>
<name>A0A1H4N1Y3_9PSED</name>
<protein>
    <submittedName>
        <fullName evidence="1">Predicted kinase</fullName>
    </submittedName>
</protein>
<dbReference type="SUPFAM" id="SSF52540">
    <property type="entry name" value="P-loop containing nucleoside triphosphate hydrolases"/>
    <property type="match status" value="1"/>
</dbReference>
<dbReference type="AlphaFoldDB" id="A0A1H4N1Y3"/>
<reference evidence="2" key="1">
    <citation type="submission" date="2016-10" db="EMBL/GenBank/DDBJ databases">
        <authorList>
            <person name="Varghese N."/>
            <person name="Submissions S."/>
        </authorList>
    </citation>
    <scope>NUCLEOTIDE SEQUENCE [LARGE SCALE GENOMIC DNA]</scope>
    <source>
        <strain evidence="2">DSM 9751</strain>
    </source>
</reference>
<gene>
    <name evidence="1" type="ORF">SAMN05216178_2657</name>
</gene>
<accession>A0A1H4N1Y3</accession>
<organism evidence="1 2">
    <name type="scientific">Pseudomonas saponiphila</name>
    <dbReference type="NCBI Taxonomy" id="556534"/>
    <lineage>
        <taxon>Bacteria</taxon>
        <taxon>Pseudomonadati</taxon>
        <taxon>Pseudomonadota</taxon>
        <taxon>Gammaproteobacteria</taxon>
        <taxon>Pseudomonadales</taxon>
        <taxon>Pseudomonadaceae</taxon>
        <taxon>Pseudomonas</taxon>
    </lineage>
</organism>
<evidence type="ECO:0000313" key="2">
    <source>
        <dbReference type="Proteomes" id="UP000198982"/>
    </source>
</evidence>
<dbReference type="GO" id="GO:0016301">
    <property type="term" value="F:kinase activity"/>
    <property type="evidence" value="ECO:0007669"/>
    <property type="project" value="UniProtKB-KW"/>
</dbReference>
<keyword evidence="1" id="KW-0808">Transferase</keyword>
<proteinExistence type="predicted"/>
<dbReference type="Gene3D" id="3.40.50.300">
    <property type="entry name" value="P-loop containing nucleotide triphosphate hydrolases"/>
    <property type="match status" value="1"/>
</dbReference>
<sequence length="165" mass="18069">MNPSSPATLHLLCGKIASGKSTLASHLAQACGSVLISEDQWLAQLYPGQIHSLADYLQHAQRLKDVLEPLVIAMLQAGTGVVLDFPANTLAQRSGLRALADRAGVAHRLHFLDVDEDICRTRLRERNDRGDHPFSTSEEQFALICSYFVPPRADEGLHIVVHPVT</sequence>
<dbReference type="Pfam" id="PF13671">
    <property type="entry name" value="AAA_33"/>
    <property type="match status" value="1"/>
</dbReference>
<dbReference type="Proteomes" id="UP000198982">
    <property type="component" value="Unassembled WGS sequence"/>
</dbReference>
<keyword evidence="2" id="KW-1185">Reference proteome</keyword>
<dbReference type="EMBL" id="FNTJ01000001">
    <property type="protein sequence ID" value="SEB89291.1"/>
    <property type="molecule type" value="Genomic_DNA"/>
</dbReference>
<keyword evidence="1" id="KW-0418">Kinase</keyword>